<keyword evidence="6" id="KW-1185">Reference proteome</keyword>
<accession>A0ABN3BSB3</accession>
<sequence>MSETATGRAHDVVLRHIENSLRSGELKLGDRLPGERALAEQFGISRASVRDAIRSLEVLGVLRSATGSGPNSGTIVVSDPSSALGVALRMHVASHHLPVNDVVEARIMMETWSLEHAAAAPWTPDQLDDARRLLDAMDDDALPSQIFTLLDAQFHVALSALAGNVVVSTMMESLREAIRGYIDDAVTRRGGWDAAVHVLREHHRGIFEAVEARDGERSARLVREHIEWFYRQAL</sequence>
<dbReference type="Pfam" id="PF00392">
    <property type="entry name" value="GntR"/>
    <property type="match status" value="1"/>
</dbReference>
<reference evidence="5 6" key="1">
    <citation type="journal article" date="2019" name="Int. J. Syst. Evol. Microbiol.">
        <title>The Global Catalogue of Microorganisms (GCM) 10K type strain sequencing project: providing services to taxonomists for standard genome sequencing and annotation.</title>
        <authorList>
            <consortium name="The Broad Institute Genomics Platform"/>
            <consortium name="The Broad Institute Genome Sequencing Center for Infectious Disease"/>
            <person name="Wu L."/>
            <person name="Ma J."/>
        </authorList>
    </citation>
    <scope>NUCLEOTIDE SEQUENCE [LARGE SCALE GENOMIC DNA]</scope>
    <source>
        <strain evidence="5 6">JCM 16034</strain>
    </source>
</reference>
<gene>
    <name evidence="5" type="ORF">GCM10009849_16620</name>
</gene>
<dbReference type="SMART" id="SM00895">
    <property type="entry name" value="FCD"/>
    <property type="match status" value="1"/>
</dbReference>
<evidence type="ECO:0000256" key="2">
    <source>
        <dbReference type="ARBA" id="ARBA00023125"/>
    </source>
</evidence>
<dbReference type="InterPro" id="IPR036390">
    <property type="entry name" value="WH_DNA-bd_sf"/>
</dbReference>
<evidence type="ECO:0000256" key="1">
    <source>
        <dbReference type="ARBA" id="ARBA00023015"/>
    </source>
</evidence>
<protein>
    <submittedName>
        <fullName evidence="5">FCD domain-containing protein</fullName>
    </submittedName>
</protein>
<dbReference type="CDD" id="cd07377">
    <property type="entry name" value="WHTH_GntR"/>
    <property type="match status" value="1"/>
</dbReference>
<evidence type="ECO:0000313" key="6">
    <source>
        <dbReference type="Proteomes" id="UP001500432"/>
    </source>
</evidence>
<dbReference type="RefSeq" id="WP_208710516.1">
    <property type="nucleotide sequence ID" value="NZ_BAAAQW010000004.1"/>
</dbReference>
<dbReference type="InterPro" id="IPR000524">
    <property type="entry name" value="Tscrpt_reg_HTH_GntR"/>
</dbReference>
<keyword evidence="2" id="KW-0238">DNA-binding</keyword>
<feature type="domain" description="HTH gntR-type" evidence="4">
    <location>
        <begin position="7"/>
        <end position="79"/>
    </location>
</feature>
<proteinExistence type="predicted"/>
<dbReference type="SUPFAM" id="SSF46785">
    <property type="entry name" value="Winged helix' DNA-binding domain"/>
    <property type="match status" value="1"/>
</dbReference>
<dbReference type="Gene3D" id="1.20.120.530">
    <property type="entry name" value="GntR ligand-binding domain-like"/>
    <property type="match status" value="1"/>
</dbReference>
<dbReference type="SUPFAM" id="SSF48008">
    <property type="entry name" value="GntR ligand-binding domain-like"/>
    <property type="match status" value="1"/>
</dbReference>
<dbReference type="Proteomes" id="UP001500432">
    <property type="component" value="Unassembled WGS sequence"/>
</dbReference>
<dbReference type="Pfam" id="PF07729">
    <property type="entry name" value="FCD"/>
    <property type="match status" value="1"/>
</dbReference>
<dbReference type="InterPro" id="IPR036388">
    <property type="entry name" value="WH-like_DNA-bd_sf"/>
</dbReference>
<dbReference type="SMART" id="SM00345">
    <property type="entry name" value="HTH_GNTR"/>
    <property type="match status" value="1"/>
</dbReference>
<dbReference type="PANTHER" id="PTHR43537:SF5">
    <property type="entry name" value="UXU OPERON TRANSCRIPTIONAL REGULATOR"/>
    <property type="match status" value="1"/>
</dbReference>
<evidence type="ECO:0000256" key="3">
    <source>
        <dbReference type="ARBA" id="ARBA00023163"/>
    </source>
</evidence>
<dbReference type="PROSITE" id="PS50949">
    <property type="entry name" value="HTH_GNTR"/>
    <property type="match status" value="1"/>
</dbReference>
<dbReference type="PANTHER" id="PTHR43537">
    <property type="entry name" value="TRANSCRIPTIONAL REGULATOR, GNTR FAMILY"/>
    <property type="match status" value="1"/>
</dbReference>
<name>A0ABN3BSB3_9MICC</name>
<organism evidence="5 6">
    <name type="scientific">Sinomonas flava</name>
    <dbReference type="NCBI Taxonomy" id="496857"/>
    <lineage>
        <taxon>Bacteria</taxon>
        <taxon>Bacillati</taxon>
        <taxon>Actinomycetota</taxon>
        <taxon>Actinomycetes</taxon>
        <taxon>Micrococcales</taxon>
        <taxon>Micrococcaceae</taxon>
        <taxon>Sinomonas</taxon>
    </lineage>
</organism>
<dbReference type="EMBL" id="BAAAQW010000004">
    <property type="protein sequence ID" value="GAA2199591.1"/>
    <property type="molecule type" value="Genomic_DNA"/>
</dbReference>
<dbReference type="InterPro" id="IPR011711">
    <property type="entry name" value="GntR_C"/>
</dbReference>
<dbReference type="InterPro" id="IPR008920">
    <property type="entry name" value="TF_FadR/GntR_C"/>
</dbReference>
<evidence type="ECO:0000259" key="4">
    <source>
        <dbReference type="PROSITE" id="PS50949"/>
    </source>
</evidence>
<keyword evidence="3" id="KW-0804">Transcription</keyword>
<dbReference type="Gene3D" id="1.10.10.10">
    <property type="entry name" value="Winged helix-like DNA-binding domain superfamily/Winged helix DNA-binding domain"/>
    <property type="match status" value="1"/>
</dbReference>
<evidence type="ECO:0000313" key="5">
    <source>
        <dbReference type="EMBL" id="GAA2199591.1"/>
    </source>
</evidence>
<dbReference type="PRINTS" id="PR00035">
    <property type="entry name" value="HTHGNTR"/>
</dbReference>
<keyword evidence="1" id="KW-0805">Transcription regulation</keyword>
<comment type="caution">
    <text evidence="5">The sequence shown here is derived from an EMBL/GenBank/DDBJ whole genome shotgun (WGS) entry which is preliminary data.</text>
</comment>